<name>A0A2B7XM12_POLH7</name>
<proteinExistence type="predicted"/>
<protein>
    <submittedName>
        <fullName evidence="1">Uncharacterized protein</fullName>
    </submittedName>
</protein>
<comment type="caution">
    <text evidence="1">The sequence shown here is derived from an EMBL/GenBank/DDBJ whole genome shotgun (WGS) entry which is preliminary data.</text>
</comment>
<dbReference type="Proteomes" id="UP000224634">
    <property type="component" value="Unassembled WGS sequence"/>
</dbReference>
<sequence>MVDMKAKPSTNTLEIAQCVSGERNGFEVVLTQRWMLFAIILTAHRMLAVDLNPDSAVVIRQWQCVLGWFRPLNPEIVDAGVR</sequence>
<accession>A0A2B7XM12</accession>
<keyword evidence="2" id="KW-1185">Reference proteome</keyword>
<dbReference type="AlphaFoldDB" id="A0A2B7XM12"/>
<evidence type="ECO:0000313" key="1">
    <source>
        <dbReference type="EMBL" id="PGH10186.1"/>
    </source>
</evidence>
<organism evidence="1 2">
    <name type="scientific">Polytolypa hystricis (strain UAMH7299)</name>
    <dbReference type="NCBI Taxonomy" id="1447883"/>
    <lineage>
        <taxon>Eukaryota</taxon>
        <taxon>Fungi</taxon>
        <taxon>Dikarya</taxon>
        <taxon>Ascomycota</taxon>
        <taxon>Pezizomycotina</taxon>
        <taxon>Eurotiomycetes</taxon>
        <taxon>Eurotiomycetidae</taxon>
        <taxon>Onygenales</taxon>
        <taxon>Onygenales incertae sedis</taxon>
        <taxon>Polytolypa</taxon>
    </lineage>
</organism>
<gene>
    <name evidence="1" type="ORF">AJ80_07545</name>
</gene>
<dbReference type="EMBL" id="PDNA01000148">
    <property type="protein sequence ID" value="PGH10186.1"/>
    <property type="molecule type" value="Genomic_DNA"/>
</dbReference>
<reference evidence="1 2" key="1">
    <citation type="submission" date="2017-10" db="EMBL/GenBank/DDBJ databases">
        <title>Comparative genomics in systemic dimorphic fungi from Ajellomycetaceae.</title>
        <authorList>
            <person name="Munoz J.F."/>
            <person name="Mcewen J.G."/>
            <person name="Clay O.K."/>
            <person name="Cuomo C.A."/>
        </authorList>
    </citation>
    <scope>NUCLEOTIDE SEQUENCE [LARGE SCALE GENOMIC DNA]</scope>
    <source>
        <strain evidence="1 2">UAMH7299</strain>
    </source>
</reference>
<evidence type="ECO:0000313" key="2">
    <source>
        <dbReference type="Proteomes" id="UP000224634"/>
    </source>
</evidence>